<protein>
    <submittedName>
        <fullName evidence="1">Uncharacterized protein</fullName>
    </submittedName>
</protein>
<dbReference type="Proteomes" id="UP000660729">
    <property type="component" value="Unassembled WGS sequence"/>
</dbReference>
<reference evidence="1" key="1">
    <citation type="submission" date="2020-04" db="EMBL/GenBank/DDBJ databases">
        <title>Draft genome resource of the tomato pathogen Pseudocercospora fuligena.</title>
        <authorList>
            <person name="Zaccaron A."/>
        </authorList>
    </citation>
    <scope>NUCLEOTIDE SEQUENCE</scope>
    <source>
        <strain evidence="1">PF001</strain>
    </source>
</reference>
<dbReference type="AlphaFoldDB" id="A0A8H6RAF7"/>
<keyword evidence="2" id="KW-1185">Reference proteome</keyword>
<proteinExistence type="predicted"/>
<evidence type="ECO:0000313" key="2">
    <source>
        <dbReference type="Proteomes" id="UP000660729"/>
    </source>
</evidence>
<gene>
    <name evidence="1" type="ORF">HII31_11307</name>
</gene>
<accession>A0A8H6RAF7</accession>
<comment type="caution">
    <text evidence="1">The sequence shown here is derived from an EMBL/GenBank/DDBJ whole genome shotgun (WGS) entry which is preliminary data.</text>
</comment>
<dbReference type="OrthoDB" id="10596310at2759"/>
<dbReference type="EMBL" id="JABCIY010000229">
    <property type="protein sequence ID" value="KAF7187418.1"/>
    <property type="molecule type" value="Genomic_DNA"/>
</dbReference>
<sequence>MCMSRHEMMLPLPETTVSLPDDPGTHVVWYWSQDSFSFDVAASAVMSEGRARLHMFLTRPCGCQKPHHTASGSSQQFDGSNTPLYPFRDGSKLECLVERLSLHVIKVAVRDLIGLGPIFLHKHVSSGCPPLSRAGRERADAGR</sequence>
<evidence type="ECO:0000313" key="1">
    <source>
        <dbReference type="EMBL" id="KAF7187418.1"/>
    </source>
</evidence>
<name>A0A8H6RAF7_9PEZI</name>
<organism evidence="1 2">
    <name type="scientific">Pseudocercospora fuligena</name>
    <dbReference type="NCBI Taxonomy" id="685502"/>
    <lineage>
        <taxon>Eukaryota</taxon>
        <taxon>Fungi</taxon>
        <taxon>Dikarya</taxon>
        <taxon>Ascomycota</taxon>
        <taxon>Pezizomycotina</taxon>
        <taxon>Dothideomycetes</taxon>
        <taxon>Dothideomycetidae</taxon>
        <taxon>Mycosphaerellales</taxon>
        <taxon>Mycosphaerellaceae</taxon>
        <taxon>Pseudocercospora</taxon>
    </lineage>
</organism>